<sequence length="132" mass="14778">MATPNPASKSPSGEGIRNVPRLDSSLDNDPRCLDISLNFSCINFCNIRGLRFNFQSVEHHLSSTKLNLFHTEIQLSEVTDSNLFSVPSYFIYPHFRSKAGCCVYVRNNLTLLSTLSNLQSFPPFGFDSVVTL</sequence>
<keyword evidence="3" id="KW-1185">Reference proteome</keyword>
<dbReference type="EMBL" id="VSRR010033974">
    <property type="protein sequence ID" value="MPC72018.1"/>
    <property type="molecule type" value="Genomic_DNA"/>
</dbReference>
<accession>A0A5B7HTH9</accession>
<evidence type="ECO:0000256" key="1">
    <source>
        <dbReference type="SAM" id="MobiDB-lite"/>
    </source>
</evidence>
<comment type="caution">
    <text evidence="2">The sequence shown here is derived from an EMBL/GenBank/DDBJ whole genome shotgun (WGS) entry which is preliminary data.</text>
</comment>
<proteinExistence type="predicted"/>
<organism evidence="2 3">
    <name type="scientific">Portunus trituberculatus</name>
    <name type="common">Swimming crab</name>
    <name type="synonym">Neptunus trituberculatus</name>
    <dbReference type="NCBI Taxonomy" id="210409"/>
    <lineage>
        <taxon>Eukaryota</taxon>
        <taxon>Metazoa</taxon>
        <taxon>Ecdysozoa</taxon>
        <taxon>Arthropoda</taxon>
        <taxon>Crustacea</taxon>
        <taxon>Multicrustacea</taxon>
        <taxon>Malacostraca</taxon>
        <taxon>Eumalacostraca</taxon>
        <taxon>Eucarida</taxon>
        <taxon>Decapoda</taxon>
        <taxon>Pleocyemata</taxon>
        <taxon>Brachyura</taxon>
        <taxon>Eubrachyura</taxon>
        <taxon>Portunoidea</taxon>
        <taxon>Portunidae</taxon>
        <taxon>Portuninae</taxon>
        <taxon>Portunus</taxon>
    </lineage>
</organism>
<evidence type="ECO:0000313" key="3">
    <source>
        <dbReference type="Proteomes" id="UP000324222"/>
    </source>
</evidence>
<gene>
    <name evidence="2" type="ORF">E2C01_066310</name>
</gene>
<feature type="region of interest" description="Disordered" evidence="1">
    <location>
        <begin position="1"/>
        <end position="22"/>
    </location>
</feature>
<dbReference type="AlphaFoldDB" id="A0A5B7HTH9"/>
<feature type="compositionally biased region" description="Polar residues" evidence="1">
    <location>
        <begin position="1"/>
        <end position="11"/>
    </location>
</feature>
<evidence type="ECO:0000313" key="2">
    <source>
        <dbReference type="EMBL" id="MPC72018.1"/>
    </source>
</evidence>
<protein>
    <submittedName>
        <fullName evidence="2">Uncharacterized protein</fullName>
    </submittedName>
</protein>
<dbReference type="Proteomes" id="UP000324222">
    <property type="component" value="Unassembled WGS sequence"/>
</dbReference>
<reference evidence="2 3" key="1">
    <citation type="submission" date="2019-05" db="EMBL/GenBank/DDBJ databases">
        <title>Another draft genome of Portunus trituberculatus and its Hox gene families provides insights of decapod evolution.</title>
        <authorList>
            <person name="Jeong J.-H."/>
            <person name="Song I."/>
            <person name="Kim S."/>
            <person name="Choi T."/>
            <person name="Kim D."/>
            <person name="Ryu S."/>
            <person name="Kim W."/>
        </authorList>
    </citation>
    <scope>NUCLEOTIDE SEQUENCE [LARGE SCALE GENOMIC DNA]</scope>
    <source>
        <tissue evidence="2">Muscle</tissue>
    </source>
</reference>
<name>A0A5B7HTH9_PORTR</name>